<dbReference type="SUPFAM" id="SSF53448">
    <property type="entry name" value="Nucleotide-diphospho-sugar transferases"/>
    <property type="match status" value="1"/>
</dbReference>
<proteinExistence type="predicted"/>
<dbReference type="Gene3D" id="3.90.550.10">
    <property type="entry name" value="Spore Coat Polysaccharide Biosynthesis Protein SpsA, Chain A"/>
    <property type="match status" value="1"/>
</dbReference>
<dbReference type="GO" id="GO:0016740">
    <property type="term" value="F:transferase activity"/>
    <property type="evidence" value="ECO:0007669"/>
    <property type="project" value="UniProtKB-KW"/>
</dbReference>
<gene>
    <name evidence="2" type="ORF">UR89_C0012G0001</name>
</gene>
<name>A0A0G0CXX2_9BACT</name>
<organism evidence="2 3">
    <name type="scientific">Candidatus Roizmanbacteria bacterium GW2011_GWA2_35_8</name>
    <dbReference type="NCBI Taxonomy" id="1618479"/>
    <lineage>
        <taxon>Bacteria</taxon>
        <taxon>Candidatus Roizmaniibacteriota</taxon>
    </lineage>
</organism>
<evidence type="ECO:0000313" key="3">
    <source>
        <dbReference type="Proteomes" id="UP000034536"/>
    </source>
</evidence>
<evidence type="ECO:0000313" key="2">
    <source>
        <dbReference type="EMBL" id="KKP86864.1"/>
    </source>
</evidence>
<dbReference type="AlphaFoldDB" id="A0A0G0CXX2"/>
<dbReference type="PANTHER" id="PTHR10859:SF91">
    <property type="entry name" value="DOLICHYL-PHOSPHATE BETA-GLUCOSYLTRANSFERASE"/>
    <property type="match status" value="1"/>
</dbReference>
<dbReference type="InterPro" id="IPR001173">
    <property type="entry name" value="Glyco_trans_2-like"/>
</dbReference>
<dbReference type="InterPro" id="IPR029044">
    <property type="entry name" value="Nucleotide-diphossugar_trans"/>
</dbReference>
<reference evidence="2 3" key="1">
    <citation type="journal article" date="2015" name="Nature">
        <title>rRNA introns, odd ribosomes, and small enigmatic genomes across a large radiation of phyla.</title>
        <authorList>
            <person name="Brown C.T."/>
            <person name="Hug L.A."/>
            <person name="Thomas B.C."/>
            <person name="Sharon I."/>
            <person name="Castelle C.J."/>
            <person name="Singh A."/>
            <person name="Wilkins M.J."/>
            <person name="Williams K.H."/>
            <person name="Banfield J.F."/>
        </authorList>
    </citation>
    <scope>NUCLEOTIDE SEQUENCE [LARGE SCALE GENOMIC DNA]</scope>
</reference>
<dbReference type="Pfam" id="PF00535">
    <property type="entry name" value="Glycos_transf_2"/>
    <property type="match status" value="1"/>
</dbReference>
<feature type="non-terminal residue" evidence="2">
    <location>
        <position position="213"/>
    </location>
</feature>
<keyword evidence="2" id="KW-0808">Transferase</keyword>
<feature type="domain" description="Glycosyltransferase 2-like" evidence="1">
    <location>
        <begin position="4"/>
        <end position="172"/>
    </location>
</feature>
<sequence length="213" mass="24636">MQLSIIVPCYNEEKRIIKSLKIIASYIKREKKQTEVVFINDGSTDKTSILLSDYKKSLEKNLLFKIKIINYVKNKGKGYAIKKGFIKSSGKFLLICDADLSTPLTELTKLFRYTNDFDLIIGSRKQKDAKIIKRQSFIRTTLGKSYSWISKILLNVNVNDFTCGFKLIKRGPALRIASKMLIDRWAYDSELLKIATIHNYKIKEIGVRWKNNP</sequence>
<dbReference type="EMBL" id="LBQX01000012">
    <property type="protein sequence ID" value="KKP86864.1"/>
    <property type="molecule type" value="Genomic_DNA"/>
</dbReference>
<accession>A0A0G0CXX2</accession>
<dbReference type="Proteomes" id="UP000034536">
    <property type="component" value="Unassembled WGS sequence"/>
</dbReference>
<evidence type="ECO:0000259" key="1">
    <source>
        <dbReference type="Pfam" id="PF00535"/>
    </source>
</evidence>
<protein>
    <submittedName>
        <fullName evidence="2">UDP-glucose-undecaprenyl-phosphate glucosyltransferase</fullName>
    </submittedName>
</protein>
<comment type="caution">
    <text evidence="2">The sequence shown here is derived from an EMBL/GenBank/DDBJ whole genome shotgun (WGS) entry which is preliminary data.</text>
</comment>
<dbReference type="PANTHER" id="PTHR10859">
    <property type="entry name" value="GLYCOSYL TRANSFERASE"/>
    <property type="match status" value="1"/>
</dbReference>
<dbReference type="GO" id="GO:0006487">
    <property type="term" value="P:protein N-linked glycosylation"/>
    <property type="evidence" value="ECO:0007669"/>
    <property type="project" value="TreeGrafter"/>
</dbReference>